<comment type="caution">
    <text evidence="4">The sequence shown here is derived from an EMBL/GenBank/DDBJ whole genome shotgun (WGS) entry which is preliminary data.</text>
</comment>
<evidence type="ECO:0000256" key="2">
    <source>
        <dbReference type="ARBA" id="ARBA00022723"/>
    </source>
</evidence>
<dbReference type="NCBIfam" id="TIGR01256">
    <property type="entry name" value="modA"/>
    <property type="match status" value="1"/>
</dbReference>
<dbReference type="PANTHER" id="PTHR30632:SF0">
    <property type="entry name" value="SULFATE-BINDING PROTEIN"/>
    <property type="match status" value="1"/>
</dbReference>
<sequence length="284" mass="30819">MEKDSKGQGYITHVVRAFLSVALFLAVPSWFGIGQAGAAESFVIAASPSLKGLLERLGSGFEHTHPNVRVKLYFDSGLQLRQTIAGMENSMVGQYFIGTGPINLVAPGGDEVITRLQVKYYVLPGTTRSYAVDQLVLVVPESLVEAPGSFEALAQGRARLAIAERTRTRLGAQTADMLRASGMEEVLKGRLDVATDGRGVIDHVLSGQADVGIIWGDQAVDQQQRLRVVGVINKGYKPTVHSMAMERYCPNRRLCEEFLDYIQSAEAQKLVRQAGYAVPPASGR</sequence>
<keyword evidence="3" id="KW-0732">Signal</keyword>
<protein>
    <submittedName>
        <fullName evidence="4">Molybdenum ABC transporter, periplasmic molybdenum-binding protein ModA (TC 3.A.1.8.1)</fullName>
    </submittedName>
</protein>
<comment type="similarity">
    <text evidence="1">Belongs to the bacterial solute-binding protein ModA family.</text>
</comment>
<dbReference type="PANTHER" id="PTHR30632">
    <property type="entry name" value="MOLYBDATE-BINDING PERIPLASMIC PROTEIN"/>
    <property type="match status" value="1"/>
</dbReference>
<evidence type="ECO:0000256" key="1">
    <source>
        <dbReference type="ARBA" id="ARBA00009175"/>
    </source>
</evidence>
<dbReference type="Gene3D" id="3.40.190.10">
    <property type="entry name" value="Periplasmic binding protein-like II"/>
    <property type="match status" value="2"/>
</dbReference>
<dbReference type="SUPFAM" id="SSF53850">
    <property type="entry name" value="Periplasmic binding protein-like II"/>
    <property type="match status" value="1"/>
</dbReference>
<dbReference type="InterPro" id="IPR050682">
    <property type="entry name" value="ModA/WtpA"/>
</dbReference>
<dbReference type="InterPro" id="IPR005950">
    <property type="entry name" value="ModA"/>
</dbReference>
<keyword evidence="2" id="KW-0479">Metal-binding</keyword>
<dbReference type="Pfam" id="PF13531">
    <property type="entry name" value="SBP_bac_11"/>
    <property type="match status" value="1"/>
</dbReference>
<keyword evidence="5" id="KW-1185">Reference proteome</keyword>
<proteinExistence type="inferred from homology"/>
<reference evidence="4 5" key="1">
    <citation type="submission" date="2021-02" db="EMBL/GenBank/DDBJ databases">
        <authorList>
            <person name="Han P."/>
        </authorList>
    </citation>
    <scope>NUCLEOTIDE SEQUENCE [LARGE SCALE GENOMIC DNA]</scope>
    <source>
        <strain evidence="4">Candidatus Nitrospira sp. ZN2</strain>
    </source>
</reference>
<evidence type="ECO:0000313" key="4">
    <source>
        <dbReference type="EMBL" id="CAE6784902.1"/>
    </source>
</evidence>
<accession>A0ABM8S2A8</accession>
<evidence type="ECO:0000256" key="3">
    <source>
        <dbReference type="ARBA" id="ARBA00022729"/>
    </source>
</evidence>
<name>A0ABM8S2A8_9BACT</name>
<dbReference type="RefSeq" id="WP_213043659.1">
    <property type="nucleotide sequence ID" value="NZ_CAJNBJ010000018.1"/>
</dbReference>
<evidence type="ECO:0000313" key="5">
    <source>
        <dbReference type="Proteomes" id="UP000675880"/>
    </source>
</evidence>
<gene>
    <name evidence="4" type="ORF">NSPZN2_50060</name>
</gene>
<dbReference type="EMBL" id="CAJNBJ010000018">
    <property type="protein sequence ID" value="CAE6784902.1"/>
    <property type="molecule type" value="Genomic_DNA"/>
</dbReference>
<organism evidence="4 5">
    <name type="scientific">Nitrospira defluvii</name>
    <dbReference type="NCBI Taxonomy" id="330214"/>
    <lineage>
        <taxon>Bacteria</taxon>
        <taxon>Pseudomonadati</taxon>
        <taxon>Nitrospirota</taxon>
        <taxon>Nitrospiria</taxon>
        <taxon>Nitrospirales</taxon>
        <taxon>Nitrospiraceae</taxon>
        <taxon>Nitrospira</taxon>
    </lineage>
</organism>
<dbReference type="Proteomes" id="UP000675880">
    <property type="component" value="Unassembled WGS sequence"/>
</dbReference>